<feature type="transmembrane region" description="Helical" evidence="1">
    <location>
        <begin position="300"/>
        <end position="322"/>
    </location>
</feature>
<keyword evidence="1" id="KW-0812">Transmembrane</keyword>
<dbReference type="EMBL" id="JADIKJ010000023">
    <property type="protein sequence ID" value="MFK2902047.1"/>
    <property type="molecule type" value="Genomic_DNA"/>
</dbReference>
<keyword evidence="1" id="KW-0472">Membrane</keyword>
<feature type="transmembrane region" description="Helical" evidence="1">
    <location>
        <begin position="334"/>
        <end position="352"/>
    </location>
</feature>
<feature type="transmembrane region" description="Helical" evidence="1">
    <location>
        <begin position="199"/>
        <end position="220"/>
    </location>
</feature>
<feature type="transmembrane region" description="Helical" evidence="1">
    <location>
        <begin position="16"/>
        <end position="34"/>
    </location>
</feature>
<feature type="transmembrane region" description="Helical" evidence="1">
    <location>
        <begin position="112"/>
        <end position="133"/>
    </location>
</feature>
<feature type="transmembrane region" description="Helical" evidence="1">
    <location>
        <begin position="262"/>
        <end position="280"/>
    </location>
</feature>
<protein>
    <submittedName>
        <fullName evidence="2">Uncharacterized protein</fullName>
    </submittedName>
</protein>
<feature type="transmembrane region" description="Helical" evidence="1">
    <location>
        <begin position="226"/>
        <end position="242"/>
    </location>
</feature>
<keyword evidence="1" id="KW-1133">Transmembrane helix</keyword>
<feature type="transmembrane region" description="Helical" evidence="1">
    <location>
        <begin position="171"/>
        <end position="192"/>
    </location>
</feature>
<evidence type="ECO:0000313" key="2">
    <source>
        <dbReference type="EMBL" id="MFK2902047.1"/>
    </source>
</evidence>
<reference evidence="2 3" key="1">
    <citation type="submission" date="2020-10" db="EMBL/GenBank/DDBJ databases">
        <title>Phylogeny of dyella-like bacteria.</title>
        <authorList>
            <person name="Fu J."/>
        </authorList>
    </citation>
    <scope>NUCLEOTIDE SEQUENCE [LARGE SCALE GENOMIC DNA]</scope>
    <source>
        <strain evidence="2 3">JP1</strain>
    </source>
</reference>
<feature type="transmembrane region" description="Helical" evidence="1">
    <location>
        <begin position="401"/>
        <end position="420"/>
    </location>
</feature>
<feature type="transmembrane region" description="Helical" evidence="1">
    <location>
        <begin position="466"/>
        <end position="484"/>
    </location>
</feature>
<keyword evidence="3" id="KW-1185">Reference proteome</keyword>
<feature type="transmembrane region" description="Helical" evidence="1">
    <location>
        <begin position="59"/>
        <end position="92"/>
    </location>
</feature>
<dbReference type="InterPro" id="IPR045723">
    <property type="entry name" value="DUF6077"/>
</dbReference>
<accession>A0ABW8JQC6</accession>
<dbReference type="Pfam" id="PF19554">
    <property type="entry name" value="DUF6077"/>
    <property type="match status" value="1"/>
</dbReference>
<dbReference type="Proteomes" id="UP001620461">
    <property type="component" value="Unassembled WGS sequence"/>
</dbReference>
<sequence>MATNAVVLVGGTLGELIVYGPLGALLVSALFFALPTQSAFSFSTEVDSPSWRSLPNHPWMFIGVALLAILSLKVSWVCFWGLSVVTLTAYFFSGVDTGATKPFLVRHSVIGRYQRMVVLLTALVAVLLTLWVSRSDADDAFYVGIAAFAHAHPGAALMSQDPMHGEVNWPLIFPSYRFTSYELLMAAIAQVLGIPAMDVAYCVLPPLAAGATVVATFFLAKQVAPRRWLAVGLITLILGLILGECHRGPANFMFVRMFQGKAVYLSALLPLIYALTFRYARGQQSSRDILLLACAQVAAIGISNFAMLAAPMAAGTAFAAAWVTTPKTAYRRMLPVALTLLIPVPYLLYVAIASRDGVLVVGTQDTAETVWRSVFGERQQYFIALLLLIGPAFARDTRERLWLVVPPFLLLTILLNPFLAGFISRYLTTAPVYWRVTWCLPILTYLAQSFCLIFDQAAKRFTVRNPALWMASLLVLMLFSGLHYNVLRRTNDVQWHFAGWKVAPSELTVAQDVNGLAPLGTRIVAPESVTSIIAMFEQHPRLVSVRDMYLEMLAPAIGNRDYQIRKRVLNFVSEGLATGVNDKAVSDAFAQLKVGAVVLSSAVATNASNRALLAENGFVLTKTSGNWTIWLHSAPMWRRHPL</sequence>
<evidence type="ECO:0000313" key="3">
    <source>
        <dbReference type="Proteomes" id="UP001620461"/>
    </source>
</evidence>
<name>A0ABW8JQC6_9GAMM</name>
<proteinExistence type="predicted"/>
<organism evidence="2 3">
    <name type="scientific">Dyella jejuensis</name>
    <dbReference type="NCBI Taxonomy" id="1432009"/>
    <lineage>
        <taxon>Bacteria</taxon>
        <taxon>Pseudomonadati</taxon>
        <taxon>Pseudomonadota</taxon>
        <taxon>Gammaproteobacteria</taxon>
        <taxon>Lysobacterales</taxon>
        <taxon>Rhodanobacteraceae</taxon>
        <taxon>Dyella</taxon>
    </lineage>
</organism>
<evidence type="ECO:0000256" key="1">
    <source>
        <dbReference type="SAM" id="Phobius"/>
    </source>
</evidence>
<gene>
    <name evidence="2" type="ORF">ISP15_17050</name>
</gene>
<comment type="caution">
    <text evidence="2">The sequence shown here is derived from an EMBL/GenBank/DDBJ whole genome shotgun (WGS) entry which is preliminary data.</text>
</comment>
<dbReference type="RefSeq" id="WP_404549036.1">
    <property type="nucleotide sequence ID" value="NZ_JADIKJ010000023.1"/>
</dbReference>
<feature type="transmembrane region" description="Helical" evidence="1">
    <location>
        <begin position="432"/>
        <end position="454"/>
    </location>
</feature>